<dbReference type="PRINTS" id="PR00385">
    <property type="entry name" value="P450"/>
</dbReference>
<dbReference type="SUPFAM" id="SSF48264">
    <property type="entry name" value="Cytochrome P450"/>
    <property type="match status" value="1"/>
</dbReference>
<keyword evidence="3" id="KW-0349">Heme</keyword>
<keyword evidence="3" id="KW-0408">Iron</keyword>
<dbReference type="InterPro" id="IPR001128">
    <property type="entry name" value="Cyt_P450"/>
</dbReference>
<dbReference type="PANTHER" id="PTHR24305">
    <property type="entry name" value="CYTOCHROME P450"/>
    <property type="match status" value="1"/>
</dbReference>
<evidence type="ECO:0000313" key="5">
    <source>
        <dbReference type="EMBL" id="GAA2628849.1"/>
    </source>
</evidence>
<dbReference type="InterPro" id="IPR036396">
    <property type="entry name" value="Cyt_P450_sf"/>
</dbReference>
<comment type="similarity">
    <text evidence="2 3">Belongs to the cytochrome P450 family.</text>
</comment>
<dbReference type="RefSeq" id="WP_344547513.1">
    <property type="nucleotide sequence ID" value="NZ_BAAATD010000014.1"/>
</dbReference>
<dbReference type="InterPro" id="IPR050121">
    <property type="entry name" value="Cytochrome_P450_monoxygenase"/>
</dbReference>
<proteinExistence type="inferred from homology"/>
<evidence type="ECO:0000256" key="1">
    <source>
        <dbReference type="ARBA" id="ARBA00001971"/>
    </source>
</evidence>
<comment type="cofactor">
    <cofactor evidence="1">
        <name>heme</name>
        <dbReference type="ChEBI" id="CHEBI:30413"/>
    </cofactor>
</comment>
<dbReference type="PANTHER" id="PTHR24305:SF166">
    <property type="entry name" value="CYTOCHROME P450 12A4, MITOCHONDRIAL-RELATED"/>
    <property type="match status" value="1"/>
</dbReference>
<evidence type="ECO:0000256" key="2">
    <source>
        <dbReference type="ARBA" id="ARBA00010617"/>
    </source>
</evidence>
<keyword evidence="3" id="KW-0503">Monooxygenase</keyword>
<keyword evidence="3" id="KW-0560">Oxidoreductase</keyword>
<dbReference type="Gene3D" id="1.10.630.10">
    <property type="entry name" value="Cytochrome P450"/>
    <property type="match status" value="1"/>
</dbReference>
<sequence length="459" mass="51032">MRDRRPRALPWPEPMVMPAALLLGERVIDDMFRSAGGMFEFRFPGLGRAVMVRDPAMVRQILRASPEDIDQAGANRVQEPVIGRLGLGRLDGEEHRRLRGILLPSLRGGELRRLRESTASIAQRTVDACPAGTPFALLPRLRVAMLQSILAITVGTGERVDEWNAPLRLLLRRADSIEITVRYFLRHAGGLALWPSWHRLHAECDRLVYAEIARRRRRGEDRDDLLGVLMRARDDHGAPLTDRALRDQVISVVAGARTTTATGLAWAFERVARHPAALRRLTAEADEGGQDGYAAAVAYEALRVRPPVAFIGRMARRPYELGGHRLRPGTMIVVHLRALHHDPDLFPDPAAFRPERWLGRRPGGYGWMPFGGGSHTCIGDHLAIMQIKTFLHVFARSVAIAPADPGDEPVKWRAVSNAPRDDCRLVLRRRSDSGVQLAEGLPQQREQPVGVADAGLEHG</sequence>
<evidence type="ECO:0000256" key="4">
    <source>
        <dbReference type="SAM" id="MobiDB-lite"/>
    </source>
</evidence>
<gene>
    <name evidence="5" type="ORF">GCM10010411_77850</name>
</gene>
<keyword evidence="6" id="KW-1185">Reference proteome</keyword>
<evidence type="ECO:0000313" key="6">
    <source>
        <dbReference type="Proteomes" id="UP001501509"/>
    </source>
</evidence>
<reference evidence="5 6" key="1">
    <citation type="journal article" date="2019" name="Int. J. Syst. Evol. Microbiol.">
        <title>The Global Catalogue of Microorganisms (GCM) 10K type strain sequencing project: providing services to taxonomists for standard genome sequencing and annotation.</title>
        <authorList>
            <consortium name="The Broad Institute Genomics Platform"/>
            <consortium name="The Broad Institute Genome Sequencing Center for Infectious Disease"/>
            <person name="Wu L."/>
            <person name="Ma J."/>
        </authorList>
    </citation>
    <scope>NUCLEOTIDE SEQUENCE [LARGE SCALE GENOMIC DNA]</scope>
    <source>
        <strain evidence="5 6">JCM 6833</strain>
    </source>
</reference>
<organism evidence="5 6">
    <name type="scientific">Actinomadura fulvescens</name>
    <dbReference type="NCBI Taxonomy" id="46160"/>
    <lineage>
        <taxon>Bacteria</taxon>
        <taxon>Bacillati</taxon>
        <taxon>Actinomycetota</taxon>
        <taxon>Actinomycetes</taxon>
        <taxon>Streptosporangiales</taxon>
        <taxon>Thermomonosporaceae</taxon>
        <taxon>Actinomadura</taxon>
    </lineage>
</organism>
<dbReference type="PRINTS" id="PR00359">
    <property type="entry name" value="BP450"/>
</dbReference>
<dbReference type="InterPro" id="IPR002397">
    <property type="entry name" value="Cyt_P450_B"/>
</dbReference>
<feature type="region of interest" description="Disordered" evidence="4">
    <location>
        <begin position="436"/>
        <end position="459"/>
    </location>
</feature>
<evidence type="ECO:0000256" key="3">
    <source>
        <dbReference type="RuleBase" id="RU000461"/>
    </source>
</evidence>
<dbReference type="InterPro" id="IPR017972">
    <property type="entry name" value="Cyt_P450_CS"/>
</dbReference>
<dbReference type="Proteomes" id="UP001501509">
    <property type="component" value="Unassembled WGS sequence"/>
</dbReference>
<dbReference type="Pfam" id="PF00067">
    <property type="entry name" value="p450"/>
    <property type="match status" value="1"/>
</dbReference>
<dbReference type="PROSITE" id="PS00086">
    <property type="entry name" value="CYTOCHROME_P450"/>
    <property type="match status" value="1"/>
</dbReference>
<protein>
    <submittedName>
        <fullName evidence="5">Cytochrome P450</fullName>
    </submittedName>
</protein>
<name>A0ABN3QKS6_9ACTN</name>
<accession>A0ABN3QKS6</accession>
<comment type="caution">
    <text evidence="5">The sequence shown here is derived from an EMBL/GenBank/DDBJ whole genome shotgun (WGS) entry which is preliminary data.</text>
</comment>
<keyword evidence="3" id="KW-0479">Metal-binding</keyword>
<dbReference type="EMBL" id="BAAATD010000014">
    <property type="protein sequence ID" value="GAA2628849.1"/>
    <property type="molecule type" value="Genomic_DNA"/>
</dbReference>